<dbReference type="Proteomes" id="UP000231912">
    <property type="component" value="Unassembled WGS sequence"/>
</dbReference>
<reference evidence="1 2" key="1">
    <citation type="submission" date="2017-07" db="EMBL/GenBank/DDBJ databases">
        <title>Leptospira spp. isolated from tropical soils.</title>
        <authorList>
            <person name="Thibeaux R."/>
            <person name="Iraola G."/>
            <person name="Ferres I."/>
            <person name="Bierque E."/>
            <person name="Girault D."/>
            <person name="Soupe-Gilbert M.-E."/>
            <person name="Picardeau M."/>
            <person name="Goarant C."/>
        </authorList>
    </citation>
    <scope>NUCLEOTIDE SEQUENCE [LARGE SCALE GENOMIC DNA]</scope>
    <source>
        <strain evidence="1 2">FH2-C-A2</strain>
    </source>
</reference>
<sequence>MELQDYQQDGNADRYSLHFFSQLDNKYSMFFLLRESLFFLVSVRICSIRPAHPIGKEWI</sequence>
<accession>A0A2M9ZAR3</accession>
<organism evidence="1 2">
    <name type="scientific">Leptospira wolffii</name>
    <dbReference type="NCBI Taxonomy" id="409998"/>
    <lineage>
        <taxon>Bacteria</taxon>
        <taxon>Pseudomonadati</taxon>
        <taxon>Spirochaetota</taxon>
        <taxon>Spirochaetia</taxon>
        <taxon>Leptospirales</taxon>
        <taxon>Leptospiraceae</taxon>
        <taxon>Leptospira</taxon>
    </lineage>
</organism>
<protein>
    <submittedName>
        <fullName evidence="1">Uncharacterized protein</fullName>
    </submittedName>
</protein>
<comment type="caution">
    <text evidence="1">The sequence shown here is derived from an EMBL/GenBank/DDBJ whole genome shotgun (WGS) entry which is preliminary data.</text>
</comment>
<proteinExistence type="predicted"/>
<gene>
    <name evidence="1" type="ORF">CH371_11220</name>
</gene>
<name>A0A2M9ZAR3_9LEPT</name>
<evidence type="ECO:0000313" key="1">
    <source>
        <dbReference type="EMBL" id="PJZ65510.1"/>
    </source>
</evidence>
<dbReference type="AlphaFoldDB" id="A0A2M9ZAR3"/>
<dbReference type="EMBL" id="NPDT01000004">
    <property type="protein sequence ID" value="PJZ65510.1"/>
    <property type="molecule type" value="Genomic_DNA"/>
</dbReference>
<evidence type="ECO:0000313" key="2">
    <source>
        <dbReference type="Proteomes" id="UP000231912"/>
    </source>
</evidence>